<feature type="transmembrane region" description="Helical" evidence="1">
    <location>
        <begin position="129"/>
        <end position="153"/>
    </location>
</feature>
<evidence type="ECO:0000313" key="3">
    <source>
        <dbReference type="Proteomes" id="UP000431269"/>
    </source>
</evidence>
<gene>
    <name evidence="2" type="ORF">DSM104635_01009</name>
</gene>
<keyword evidence="1" id="KW-0472">Membrane</keyword>
<accession>A0A6I6MSR5</accession>
<proteinExistence type="predicted"/>
<keyword evidence="1" id="KW-1133">Transmembrane helix</keyword>
<feature type="transmembrane region" description="Helical" evidence="1">
    <location>
        <begin position="337"/>
        <end position="354"/>
    </location>
</feature>
<evidence type="ECO:0000313" key="2">
    <source>
        <dbReference type="EMBL" id="QGZ94193.1"/>
    </source>
</evidence>
<dbReference type="RefSeq" id="WP_158765149.1">
    <property type="nucleotide sequence ID" value="NZ_CP047045.1"/>
</dbReference>
<dbReference type="AlphaFoldDB" id="A0A6I6MSR5"/>
<keyword evidence="1" id="KW-0812">Transmembrane</keyword>
<dbReference type="Proteomes" id="UP000431269">
    <property type="component" value="Chromosome"/>
</dbReference>
<keyword evidence="3" id="KW-1185">Reference proteome</keyword>
<protein>
    <recommendedName>
        <fullName evidence="4">DUF2029 domain-containing protein</fullName>
    </recommendedName>
</protein>
<feature type="transmembrane region" description="Helical" evidence="1">
    <location>
        <begin position="198"/>
        <end position="218"/>
    </location>
</feature>
<dbReference type="KEGG" id="tsv:DSM104635_01009"/>
<sequence>MADNTDASKNAGWKVFALSLLFWLPTLSGVISRAIKQSNWFGDYQAVACAAEKHLAGQPMYDVNLACPDMHAAMYIYHPWVAQAFAYPLAELGQRGLMMIYAPLFVLAVLSLLWIMIGRGGTGARHRRAWFGAFITGSAIYWGNVAVVLHAFIGVAATILRRWPIVLVFAIALAMIVKPLFATFAMVFLLARWPLWKRIGYAVLTILLGLAPAAYLFWQGGPYAEQWTELVTYVIYEDRPGEAFLGWMSVLGATMDSTAVKVGYLGYGVVMTLAGLTLAEGLELNDDDRALLGLSLGILVNPRLMSQDYWLLGPGLIAMASVLSARAPGAGKWVMRALLWLCVLVLVGNLADLADYTGRIVTFGLALTVLGAALWTVMSRHTKVSAVWSAVLAPAPQR</sequence>
<feature type="transmembrane region" description="Helical" evidence="1">
    <location>
        <begin position="165"/>
        <end position="191"/>
    </location>
</feature>
<evidence type="ECO:0008006" key="4">
    <source>
        <dbReference type="Google" id="ProtNLM"/>
    </source>
</evidence>
<dbReference type="EMBL" id="CP047045">
    <property type="protein sequence ID" value="QGZ94193.1"/>
    <property type="molecule type" value="Genomic_DNA"/>
</dbReference>
<reference evidence="3" key="1">
    <citation type="submission" date="2019-12" db="EMBL/GenBank/DDBJ databases">
        <title>Complete genome of Terracaulis silvestris 0127_4.</title>
        <authorList>
            <person name="Vieira S."/>
            <person name="Riedel T."/>
            <person name="Sproer C."/>
            <person name="Pascual J."/>
            <person name="Boedeker C."/>
            <person name="Overmann J."/>
        </authorList>
    </citation>
    <scope>NUCLEOTIDE SEQUENCE [LARGE SCALE GENOMIC DNA]</scope>
    <source>
        <strain evidence="3">0127_4</strain>
    </source>
</reference>
<feature type="transmembrane region" description="Helical" evidence="1">
    <location>
        <begin position="12"/>
        <end position="35"/>
    </location>
</feature>
<feature type="transmembrane region" description="Helical" evidence="1">
    <location>
        <begin position="98"/>
        <end position="117"/>
    </location>
</feature>
<feature type="transmembrane region" description="Helical" evidence="1">
    <location>
        <begin position="360"/>
        <end position="378"/>
    </location>
</feature>
<evidence type="ECO:0000256" key="1">
    <source>
        <dbReference type="SAM" id="Phobius"/>
    </source>
</evidence>
<name>A0A6I6MSR5_9CAUL</name>
<organism evidence="2 3">
    <name type="scientific">Terricaulis silvestris</name>
    <dbReference type="NCBI Taxonomy" id="2686094"/>
    <lineage>
        <taxon>Bacteria</taxon>
        <taxon>Pseudomonadati</taxon>
        <taxon>Pseudomonadota</taxon>
        <taxon>Alphaproteobacteria</taxon>
        <taxon>Caulobacterales</taxon>
        <taxon>Caulobacteraceae</taxon>
        <taxon>Terricaulis</taxon>
    </lineage>
</organism>